<comment type="similarity">
    <text evidence="9">Belongs to the acetylglutamate kinase family. ArgB subfamily.</text>
</comment>
<comment type="caution">
    <text evidence="11">The sequence shown here is derived from an EMBL/GenBank/DDBJ whole genome shotgun (WGS) entry which is preliminary data.</text>
</comment>
<keyword evidence="3 9" id="KW-0028">Amino-acid biosynthesis</keyword>
<dbReference type="PIRSF" id="PIRSF000728">
    <property type="entry name" value="NAGK"/>
    <property type="match status" value="1"/>
</dbReference>
<dbReference type="InterPro" id="IPR036393">
    <property type="entry name" value="AceGlu_kinase-like_sf"/>
</dbReference>
<dbReference type="InterPro" id="IPR001048">
    <property type="entry name" value="Asp/Glu/Uridylate_kinase"/>
</dbReference>
<dbReference type="UniPathway" id="UPA00068">
    <property type="reaction ID" value="UER00107"/>
</dbReference>
<evidence type="ECO:0000313" key="11">
    <source>
        <dbReference type="EMBL" id="RVT67583.1"/>
    </source>
</evidence>
<organism evidence="11 12">
    <name type="scientific">Niallia taxi</name>
    <dbReference type="NCBI Taxonomy" id="2499688"/>
    <lineage>
        <taxon>Bacteria</taxon>
        <taxon>Bacillati</taxon>
        <taxon>Bacillota</taxon>
        <taxon>Bacilli</taxon>
        <taxon>Bacillales</taxon>
        <taxon>Bacillaceae</taxon>
        <taxon>Niallia</taxon>
    </lineage>
</organism>
<keyword evidence="9" id="KW-0963">Cytoplasm</keyword>
<evidence type="ECO:0000256" key="2">
    <source>
        <dbReference type="ARBA" id="ARBA00022571"/>
    </source>
</evidence>
<keyword evidence="2 9" id="KW-0055">Arginine biosynthesis</keyword>
<dbReference type="GO" id="GO:0042450">
    <property type="term" value="P:L-arginine biosynthetic process via ornithine"/>
    <property type="evidence" value="ECO:0007669"/>
    <property type="project" value="UniProtKB-UniRule"/>
</dbReference>
<sequence>MKTILIKCGGSVIDQLSEGFFSSIKKLQHDGFHIIFVHGGGPDINEMLDLLSVKAEFHNGLRKTTEEALAVVEMVLSGKTNRKLVDLLRKNDLYAVGINGTDDNCLQASMIDEENLGYVGNVEEVNNKLIIRLLEEGYIPVLTPLGITEDGIKLNINADYAASAVAKSLKVEQCLFITDVDGIMIDGEVASLIGKEEVLQYIEEGQITGGMVPKVTSALAAIDSGLNSAMIVSGKKEFYSAEIWNGTKIVANERLYK</sequence>
<dbReference type="RefSeq" id="WP_127735971.1">
    <property type="nucleotide sequence ID" value="NZ_CAJCKN010000002.1"/>
</dbReference>
<keyword evidence="6 9" id="KW-0418">Kinase</keyword>
<evidence type="ECO:0000256" key="9">
    <source>
        <dbReference type="HAMAP-Rule" id="MF_00082"/>
    </source>
</evidence>
<dbReference type="CDD" id="cd04238">
    <property type="entry name" value="AAK_NAGK-like"/>
    <property type="match status" value="1"/>
</dbReference>
<comment type="subcellular location">
    <subcellularLocation>
        <location evidence="9">Cytoplasm</location>
    </subcellularLocation>
</comment>
<dbReference type="PANTHER" id="PTHR23342">
    <property type="entry name" value="N-ACETYLGLUTAMATE SYNTHASE"/>
    <property type="match status" value="1"/>
</dbReference>
<evidence type="ECO:0000313" key="12">
    <source>
        <dbReference type="Proteomes" id="UP000288024"/>
    </source>
</evidence>
<accession>A0A437KH53</accession>
<feature type="binding site" evidence="9">
    <location>
        <position position="62"/>
    </location>
    <ligand>
        <name>substrate</name>
    </ligand>
</feature>
<comment type="function">
    <text evidence="9">Catalyzes the ATP-dependent phosphorylation of N-acetyl-L-glutamate.</text>
</comment>
<dbReference type="Proteomes" id="UP000288024">
    <property type="component" value="Unassembled WGS sequence"/>
</dbReference>
<dbReference type="InterPro" id="IPR004662">
    <property type="entry name" value="AcgluKinase_fam"/>
</dbReference>
<dbReference type="Pfam" id="PF00696">
    <property type="entry name" value="AA_kinase"/>
    <property type="match status" value="1"/>
</dbReference>
<feature type="site" description="Transition state stabilizer" evidence="9">
    <location>
        <position position="214"/>
    </location>
</feature>
<keyword evidence="5 9" id="KW-0547">Nucleotide-binding</keyword>
<evidence type="ECO:0000256" key="3">
    <source>
        <dbReference type="ARBA" id="ARBA00022605"/>
    </source>
</evidence>
<dbReference type="AlphaFoldDB" id="A0A437KH53"/>
<keyword evidence="12" id="KW-1185">Reference proteome</keyword>
<keyword evidence="7 9" id="KW-0067">ATP-binding</keyword>
<protein>
    <recommendedName>
        <fullName evidence="9">Acetylglutamate kinase</fullName>
        <ecNumber evidence="9">2.7.2.8</ecNumber>
    </recommendedName>
    <alternativeName>
        <fullName evidence="9">N-acetyl-L-glutamate 5-phosphotransferase</fullName>
    </alternativeName>
    <alternativeName>
        <fullName evidence="9">NAG kinase</fullName>
        <shortName evidence="9">NAGK</shortName>
    </alternativeName>
</protein>
<feature type="domain" description="Aspartate/glutamate/uridylate kinase" evidence="10">
    <location>
        <begin position="2"/>
        <end position="232"/>
    </location>
</feature>
<evidence type="ECO:0000256" key="5">
    <source>
        <dbReference type="ARBA" id="ARBA00022741"/>
    </source>
</evidence>
<dbReference type="SUPFAM" id="SSF53633">
    <property type="entry name" value="Carbamate kinase-like"/>
    <property type="match status" value="1"/>
</dbReference>
<dbReference type="HAMAP" id="MF_00082">
    <property type="entry name" value="ArgB"/>
    <property type="match status" value="1"/>
</dbReference>
<keyword evidence="4 9" id="KW-0808">Transferase</keyword>
<dbReference type="NCBIfam" id="TIGR00761">
    <property type="entry name" value="argB"/>
    <property type="match status" value="1"/>
</dbReference>
<name>A0A437KH53_9BACI</name>
<comment type="pathway">
    <text evidence="1 9">Amino-acid biosynthesis; L-arginine biosynthesis; N(2)-acetyl-L-ornithine from L-glutamate: step 2/4.</text>
</comment>
<feature type="binding site" evidence="9">
    <location>
        <position position="155"/>
    </location>
    <ligand>
        <name>substrate</name>
    </ligand>
</feature>
<dbReference type="FunFam" id="3.40.1160.10:FF:000004">
    <property type="entry name" value="Acetylglutamate kinase"/>
    <property type="match status" value="1"/>
</dbReference>
<proteinExistence type="inferred from homology"/>
<feature type="site" description="Transition state stabilizer" evidence="9">
    <location>
        <position position="7"/>
    </location>
</feature>
<dbReference type="EMBL" id="RZTZ01000001">
    <property type="protein sequence ID" value="RVT67583.1"/>
    <property type="molecule type" value="Genomic_DNA"/>
</dbReference>
<evidence type="ECO:0000256" key="1">
    <source>
        <dbReference type="ARBA" id="ARBA00004828"/>
    </source>
</evidence>
<comment type="catalytic activity">
    <reaction evidence="8 9">
        <text>N-acetyl-L-glutamate + ATP = N-acetyl-L-glutamyl 5-phosphate + ADP</text>
        <dbReference type="Rhea" id="RHEA:14629"/>
        <dbReference type="ChEBI" id="CHEBI:30616"/>
        <dbReference type="ChEBI" id="CHEBI:44337"/>
        <dbReference type="ChEBI" id="CHEBI:57936"/>
        <dbReference type="ChEBI" id="CHEBI:456216"/>
        <dbReference type="EC" id="2.7.2.8"/>
    </reaction>
</comment>
<evidence type="ECO:0000256" key="7">
    <source>
        <dbReference type="ARBA" id="ARBA00022840"/>
    </source>
</evidence>
<dbReference type="Gene3D" id="3.40.1160.10">
    <property type="entry name" value="Acetylglutamate kinase-like"/>
    <property type="match status" value="1"/>
</dbReference>
<evidence type="ECO:0000256" key="8">
    <source>
        <dbReference type="ARBA" id="ARBA00048141"/>
    </source>
</evidence>
<dbReference type="GO" id="GO:0005524">
    <property type="term" value="F:ATP binding"/>
    <property type="evidence" value="ECO:0007669"/>
    <property type="project" value="UniProtKB-UniRule"/>
</dbReference>
<dbReference type="EC" id="2.7.2.8" evidence="9"/>
<reference evidence="11 12" key="1">
    <citation type="submission" date="2019-01" db="EMBL/GenBank/DDBJ databases">
        <title>Bacillus sp. M5HDSG1-1, whole genome shotgun sequence.</title>
        <authorList>
            <person name="Tuo L."/>
        </authorList>
    </citation>
    <scope>NUCLEOTIDE SEQUENCE [LARGE SCALE GENOMIC DNA]</scope>
    <source>
        <strain evidence="11 12">M5HDSG1-1</strain>
    </source>
</reference>
<evidence type="ECO:0000256" key="6">
    <source>
        <dbReference type="ARBA" id="ARBA00022777"/>
    </source>
</evidence>
<dbReference type="GO" id="GO:0005737">
    <property type="term" value="C:cytoplasm"/>
    <property type="evidence" value="ECO:0007669"/>
    <property type="project" value="UniProtKB-SubCell"/>
</dbReference>
<dbReference type="InterPro" id="IPR037528">
    <property type="entry name" value="ArgB"/>
</dbReference>
<feature type="binding site" evidence="9">
    <location>
        <begin position="40"/>
        <end position="41"/>
    </location>
    <ligand>
        <name>substrate</name>
    </ligand>
</feature>
<evidence type="ECO:0000256" key="4">
    <source>
        <dbReference type="ARBA" id="ARBA00022679"/>
    </source>
</evidence>
<evidence type="ECO:0000259" key="10">
    <source>
        <dbReference type="Pfam" id="PF00696"/>
    </source>
</evidence>
<dbReference type="PANTHER" id="PTHR23342:SF0">
    <property type="entry name" value="N-ACETYLGLUTAMATE SYNTHASE, MITOCHONDRIAL"/>
    <property type="match status" value="1"/>
</dbReference>
<dbReference type="GO" id="GO:0003991">
    <property type="term" value="F:acetylglutamate kinase activity"/>
    <property type="evidence" value="ECO:0007669"/>
    <property type="project" value="UniProtKB-UniRule"/>
</dbReference>
<gene>
    <name evidence="9 11" type="primary">argB</name>
    <name evidence="11" type="ORF">EM808_03635</name>
</gene>